<keyword evidence="4 8" id="KW-1133">Transmembrane helix</keyword>
<keyword evidence="6" id="KW-0325">Glycoprotein</keyword>
<dbReference type="InterPro" id="IPR018469">
    <property type="entry name" value="Dual_oxidase_maturation_fac"/>
</dbReference>
<evidence type="ECO:0000256" key="3">
    <source>
        <dbReference type="ARBA" id="ARBA00022692"/>
    </source>
</evidence>
<proteinExistence type="inferred from homology"/>
<feature type="transmembrane region" description="Helical" evidence="8">
    <location>
        <begin position="196"/>
        <end position="217"/>
    </location>
</feature>
<keyword evidence="5 8" id="KW-0472">Membrane</keyword>
<feature type="transmembrane region" description="Helical" evidence="8">
    <location>
        <begin position="224"/>
        <end position="244"/>
    </location>
</feature>
<keyword evidence="3 8" id="KW-0812">Transmembrane</keyword>
<evidence type="ECO:0000256" key="8">
    <source>
        <dbReference type="SAM" id="Phobius"/>
    </source>
</evidence>
<feature type="transmembrane region" description="Helical" evidence="8">
    <location>
        <begin position="29"/>
        <end position="48"/>
    </location>
</feature>
<organism evidence="9 10">
    <name type="scientific">Priapulus caudatus</name>
    <name type="common">Priapulid worm</name>
    <dbReference type="NCBI Taxonomy" id="37621"/>
    <lineage>
        <taxon>Eukaryota</taxon>
        <taxon>Metazoa</taxon>
        <taxon>Ecdysozoa</taxon>
        <taxon>Scalidophora</taxon>
        <taxon>Priapulida</taxon>
        <taxon>Priapulimorpha</taxon>
        <taxon>Priapulimorphida</taxon>
        <taxon>Priapulidae</taxon>
        <taxon>Priapulus</taxon>
    </lineage>
</organism>
<evidence type="ECO:0000256" key="4">
    <source>
        <dbReference type="ARBA" id="ARBA00022989"/>
    </source>
</evidence>
<dbReference type="Pfam" id="PF10204">
    <property type="entry name" value="DuoxA"/>
    <property type="match status" value="1"/>
</dbReference>
<accession>A0ABM1DU42</accession>
<evidence type="ECO:0000313" key="10">
    <source>
        <dbReference type="RefSeq" id="XP_014663463.1"/>
    </source>
</evidence>
<evidence type="ECO:0000256" key="6">
    <source>
        <dbReference type="ARBA" id="ARBA00023180"/>
    </source>
</evidence>
<dbReference type="RefSeq" id="XP_014663463.1">
    <property type="nucleotide sequence ID" value="XM_014807977.1"/>
</dbReference>
<evidence type="ECO:0000313" key="9">
    <source>
        <dbReference type="Proteomes" id="UP000695022"/>
    </source>
</evidence>
<feature type="transmembrane region" description="Helical" evidence="8">
    <location>
        <begin position="60"/>
        <end position="80"/>
    </location>
</feature>
<dbReference type="GeneID" id="106806124"/>
<feature type="compositionally biased region" description="Polar residues" evidence="7">
    <location>
        <begin position="388"/>
        <end position="402"/>
    </location>
</feature>
<feature type="region of interest" description="Disordered" evidence="7">
    <location>
        <begin position="316"/>
        <end position="336"/>
    </location>
</feature>
<name>A0ABM1DU42_PRICU</name>
<feature type="transmembrane region" description="Helical" evidence="8">
    <location>
        <begin position="264"/>
        <end position="287"/>
    </location>
</feature>
<keyword evidence="9" id="KW-1185">Reference proteome</keyword>
<evidence type="ECO:0000256" key="7">
    <source>
        <dbReference type="SAM" id="MobiDB-lite"/>
    </source>
</evidence>
<dbReference type="PANTHER" id="PTHR31158:SF1">
    <property type="entry name" value="DOXA1 FACTOR-RELATED"/>
    <property type="match status" value="1"/>
</dbReference>
<dbReference type="RefSeq" id="XP_014663464.1">
    <property type="nucleotide sequence ID" value="XM_014807978.1"/>
</dbReference>
<evidence type="ECO:0000313" key="11">
    <source>
        <dbReference type="RefSeq" id="XP_014663464.1"/>
    </source>
</evidence>
<evidence type="ECO:0000256" key="2">
    <source>
        <dbReference type="ARBA" id="ARBA00009816"/>
    </source>
</evidence>
<reference evidence="10 11" key="1">
    <citation type="submission" date="2025-05" db="UniProtKB">
        <authorList>
            <consortium name="RefSeq"/>
        </authorList>
    </citation>
    <scope>IDENTIFICATION</scope>
</reference>
<gene>
    <name evidence="10 11" type="primary">LOC106806124</name>
</gene>
<comment type="similarity">
    <text evidence="2">Belongs to the DUOXA family.</text>
</comment>
<sequence>MAGKIYQAYRNFGYPTMYGENLNPVTADVLIAGFIFATAIVAFSFVIVLPGVRGKERWTLLIRGTFSIVLGAIIMITNYGQEWEVGDLHLHVPYKAFTPTEVDAELGVKIGLRSVNITMKAPNDNELNETINYNERFTFGWQQGRLGFGPSASQFNREFRVAQFTGLPLPILWIAEYFTLDGEGIRWGRHYRQAGFYAHVLMWLAFPFWILSNILFFMVIRYGALLLGMTGGCMVLANILYAAIRNYNELVIPFGGDAAITFHWGWSFWLALIAGIVSVLVAAVIYFMDLRFPEAIHAFFGVDILQDYEEYYADTEEVDQNKEPNGLTEPVASGSRDQLTIHEEGADVEGNEPQVVSSAPIMRRRAGTRFQKSLIKKPKVSPRARQDAGSTLAPQHANSTVPDTEDMPLYENISRDNEGQGNTGYGATEMKVMG</sequence>
<dbReference type="Proteomes" id="UP000695022">
    <property type="component" value="Unplaced"/>
</dbReference>
<comment type="subcellular location">
    <subcellularLocation>
        <location evidence="1">Membrane</location>
        <topology evidence="1">Multi-pass membrane protein</topology>
    </subcellularLocation>
</comment>
<evidence type="ECO:0000256" key="5">
    <source>
        <dbReference type="ARBA" id="ARBA00023136"/>
    </source>
</evidence>
<evidence type="ECO:0000256" key="1">
    <source>
        <dbReference type="ARBA" id="ARBA00004141"/>
    </source>
</evidence>
<feature type="region of interest" description="Disordered" evidence="7">
    <location>
        <begin position="375"/>
        <end position="434"/>
    </location>
</feature>
<dbReference type="PANTHER" id="PTHR31158">
    <property type="entry name" value="DUAL OXIDASE 2"/>
    <property type="match status" value="1"/>
</dbReference>
<protein>
    <submittedName>
        <fullName evidence="10 11">Dual oxidase maturation factor 1-like</fullName>
    </submittedName>
</protein>